<evidence type="ECO:0000259" key="6">
    <source>
        <dbReference type="PROSITE" id="PS51387"/>
    </source>
</evidence>
<evidence type="ECO:0000256" key="1">
    <source>
        <dbReference type="ARBA" id="ARBA00001974"/>
    </source>
</evidence>
<feature type="domain" description="FAD-binding PCMH-type" evidence="6">
    <location>
        <begin position="31"/>
        <end position="203"/>
    </location>
</feature>
<accession>A0A067M615</accession>
<dbReference type="PROSITE" id="PS51387">
    <property type="entry name" value="FAD_PCMH"/>
    <property type="match status" value="1"/>
</dbReference>
<dbReference type="Gene3D" id="3.30.465.10">
    <property type="match status" value="1"/>
</dbReference>
<keyword evidence="4" id="KW-0274">FAD</keyword>
<dbReference type="InterPro" id="IPR016167">
    <property type="entry name" value="FAD-bd_PCMH_sub1"/>
</dbReference>
<comment type="similarity">
    <text evidence="2">Belongs to the oxygen-dependent FAD-linked oxidoreductase family.</text>
</comment>
<gene>
    <name evidence="7" type="ORF">BOTBODRAFT_136285</name>
</gene>
<comment type="cofactor">
    <cofactor evidence="1">
        <name>FAD</name>
        <dbReference type="ChEBI" id="CHEBI:57692"/>
    </cofactor>
</comment>
<evidence type="ECO:0000313" key="8">
    <source>
        <dbReference type="Proteomes" id="UP000027195"/>
    </source>
</evidence>
<dbReference type="OrthoDB" id="415825at2759"/>
<dbReference type="InterPro" id="IPR036318">
    <property type="entry name" value="FAD-bd_PCMH-like_sf"/>
</dbReference>
<dbReference type="STRING" id="930990.A0A067M615"/>
<dbReference type="InterPro" id="IPR012951">
    <property type="entry name" value="BBE"/>
</dbReference>
<dbReference type="Gene3D" id="3.30.43.10">
    <property type="entry name" value="Uridine Diphospho-n-acetylenolpyruvylglucosamine Reductase, domain 2"/>
    <property type="match status" value="1"/>
</dbReference>
<keyword evidence="3" id="KW-0285">Flavoprotein</keyword>
<dbReference type="Gene3D" id="3.40.462.20">
    <property type="match status" value="1"/>
</dbReference>
<dbReference type="PANTHER" id="PTHR42973:SF39">
    <property type="entry name" value="FAD-BINDING PCMH-TYPE DOMAIN-CONTAINING PROTEIN"/>
    <property type="match status" value="1"/>
</dbReference>
<keyword evidence="8" id="KW-1185">Reference proteome</keyword>
<dbReference type="PANTHER" id="PTHR42973">
    <property type="entry name" value="BINDING OXIDOREDUCTASE, PUTATIVE (AFU_ORTHOLOGUE AFUA_1G17690)-RELATED"/>
    <property type="match status" value="1"/>
</dbReference>
<dbReference type="AlphaFoldDB" id="A0A067M615"/>
<name>A0A067M615_BOTB1</name>
<dbReference type="Proteomes" id="UP000027195">
    <property type="component" value="Unassembled WGS sequence"/>
</dbReference>
<dbReference type="SUPFAM" id="SSF56176">
    <property type="entry name" value="FAD-binding/transporter-associated domain-like"/>
    <property type="match status" value="1"/>
</dbReference>
<dbReference type="InParanoid" id="A0A067M615"/>
<dbReference type="GO" id="GO:0016491">
    <property type="term" value="F:oxidoreductase activity"/>
    <property type="evidence" value="ECO:0007669"/>
    <property type="project" value="UniProtKB-KW"/>
</dbReference>
<dbReference type="EMBL" id="KL198062">
    <property type="protein sequence ID" value="KDQ10994.1"/>
    <property type="molecule type" value="Genomic_DNA"/>
</dbReference>
<evidence type="ECO:0000256" key="2">
    <source>
        <dbReference type="ARBA" id="ARBA00005466"/>
    </source>
</evidence>
<proteinExistence type="inferred from homology"/>
<evidence type="ECO:0000256" key="5">
    <source>
        <dbReference type="ARBA" id="ARBA00023002"/>
    </source>
</evidence>
<organism evidence="7 8">
    <name type="scientific">Botryobasidium botryosum (strain FD-172 SS1)</name>
    <dbReference type="NCBI Taxonomy" id="930990"/>
    <lineage>
        <taxon>Eukaryota</taxon>
        <taxon>Fungi</taxon>
        <taxon>Dikarya</taxon>
        <taxon>Basidiomycota</taxon>
        <taxon>Agaricomycotina</taxon>
        <taxon>Agaricomycetes</taxon>
        <taxon>Cantharellales</taxon>
        <taxon>Botryobasidiaceae</taxon>
        <taxon>Botryobasidium</taxon>
    </lineage>
</organism>
<dbReference type="InterPro" id="IPR016166">
    <property type="entry name" value="FAD-bd_PCMH"/>
</dbReference>
<sequence>MASFQRFKESLKGYVATEGDAEYDIKRWAKNAERKAKYVVFPTDAEDVSKAILFAKAHNLELAIRGGGHSSAGASSTDGGLVIDLAKHMNGVRVDAEKRLAYVQGGALWAAVDEAAIKHGLATVGGTVNHTGVGGLTVGGGYGWLSGEHGLAIDNLVSATVVVASGEILSVSDSENQDLFWAIRGGGSNFGPVTEFVFRLHEQRSEVYVAELVFLVDVLPKLLDELEDWSKTQPINQAAHILFVTSPDGVTPCIVLVGMFNGSTEDGKKAFERFVTLGPVHDQSRTIPYAELNGLQNKMTPHGHNAWVRSTCVPEFDKEYLLRVHAAWKKMVSDYPNAAGSVCIMEMYHPEKIISVPDDATAFSGRHGIRNLFLAMHWKDSVEDLAPKIDQISKEALAVITDTSKPFYGNYCEAESDRGSTQSMKLFGANYGRLAVIKRIYDPENVFHKWFAITPA</sequence>
<protein>
    <recommendedName>
        <fullName evidence="6">FAD-binding PCMH-type domain-containing protein</fullName>
    </recommendedName>
</protein>
<evidence type="ECO:0000313" key="7">
    <source>
        <dbReference type="EMBL" id="KDQ10994.1"/>
    </source>
</evidence>
<dbReference type="HOGENOM" id="CLU_018354_10_0_1"/>
<evidence type="ECO:0000256" key="3">
    <source>
        <dbReference type="ARBA" id="ARBA00022630"/>
    </source>
</evidence>
<dbReference type="Pfam" id="PF08031">
    <property type="entry name" value="BBE"/>
    <property type="match status" value="1"/>
</dbReference>
<dbReference type="InterPro" id="IPR016169">
    <property type="entry name" value="FAD-bd_PCMH_sub2"/>
</dbReference>
<dbReference type="GO" id="GO:0071949">
    <property type="term" value="F:FAD binding"/>
    <property type="evidence" value="ECO:0007669"/>
    <property type="project" value="InterPro"/>
</dbReference>
<evidence type="ECO:0000256" key="4">
    <source>
        <dbReference type="ARBA" id="ARBA00022827"/>
    </source>
</evidence>
<dbReference type="InterPro" id="IPR050416">
    <property type="entry name" value="FAD-linked_Oxidoreductase"/>
</dbReference>
<dbReference type="InterPro" id="IPR006094">
    <property type="entry name" value="Oxid_FAD_bind_N"/>
</dbReference>
<reference evidence="8" key="1">
    <citation type="journal article" date="2014" name="Proc. Natl. Acad. Sci. U.S.A.">
        <title>Extensive sampling of basidiomycete genomes demonstrates inadequacy of the white-rot/brown-rot paradigm for wood decay fungi.</title>
        <authorList>
            <person name="Riley R."/>
            <person name="Salamov A.A."/>
            <person name="Brown D.W."/>
            <person name="Nagy L.G."/>
            <person name="Floudas D."/>
            <person name="Held B.W."/>
            <person name="Levasseur A."/>
            <person name="Lombard V."/>
            <person name="Morin E."/>
            <person name="Otillar R."/>
            <person name="Lindquist E.A."/>
            <person name="Sun H."/>
            <person name="LaButti K.M."/>
            <person name="Schmutz J."/>
            <person name="Jabbour D."/>
            <person name="Luo H."/>
            <person name="Baker S.E."/>
            <person name="Pisabarro A.G."/>
            <person name="Walton J.D."/>
            <person name="Blanchette R.A."/>
            <person name="Henrissat B."/>
            <person name="Martin F."/>
            <person name="Cullen D."/>
            <person name="Hibbett D.S."/>
            <person name="Grigoriev I.V."/>
        </authorList>
    </citation>
    <scope>NUCLEOTIDE SEQUENCE [LARGE SCALE GENOMIC DNA]</scope>
    <source>
        <strain evidence="8">FD-172 SS1</strain>
    </source>
</reference>
<keyword evidence="5" id="KW-0560">Oxidoreductase</keyword>
<dbReference type="Pfam" id="PF01565">
    <property type="entry name" value="FAD_binding_4"/>
    <property type="match status" value="1"/>
</dbReference>